<name>A0A429XSW5_9BACI</name>
<sequence length="157" mass="18374">MFPWGKFPFNDDFKKMTEQMKPDDIQSYVNDMIKKYIPSQWENSAENEKTSPFTSTSSEQTGNHEKLDAAVFETFDFVFIRIKLQNEEQQKHLKFFHTSNQAIIENFFQMGDRHTITLPCIVKRKGATALVKDLILEVKIPKSVDLQYTEVDISEKL</sequence>
<keyword evidence="3" id="KW-1185">Reference proteome</keyword>
<evidence type="ECO:0000313" key="2">
    <source>
        <dbReference type="EMBL" id="RST70277.1"/>
    </source>
</evidence>
<dbReference type="OrthoDB" id="2905328at2"/>
<accession>A0A429XSW5</accession>
<feature type="region of interest" description="Disordered" evidence="1">
    <location>
        <begin position="41"/>
        <end position="62"/>
    </location>
</feature>
<dbReference type="RefSeq" id="WP_126052605.1">
    <property type="nucleotide sequence ID" value="NZ_QYTV02000019.1"/>
</dbReference>
<protein>
    <submittedName>
        <fullName evidence="2">Hsp20/alpha crystallin family protein</fullName>
    </submittedName>
</protein>
<gene>
    <name evidence="2" type="ORF">D4T97_020285</name>
</gene>
<evidence type="ECO:0000256" key="1">
    <source>
        <dbReference type="SAM" id="MobiDB-lite"/>
    </source>
</evidence>
<evidence type="ECO:0000313" key="3">
    <source>
        <dbReference type="Proteomes" id="UP000287156"/>
    </source>
</evidence>
<proteinExistence type="predicted"/>
<organism evidence="2 3">
    <name type="scientific">Siminovitchia acidinfaciens</name>
    <dbReference type="NCBI Taxonomy" id="2321395"/>
    <lineage>
        <taxon>Bacteria</taxon>
        <taxon>Bacillati</taxon>
        <taxon>Bacillota</taxon>
        <taxon>Bacilli</taxon>
        <taxon>Bacillales</taxon>
        <taxon>Bacillaceae</taxon>
        <taxon>Siminovitchia</taxon>
    </lineage>
</organism>
<feature type="compositionally biased region" description="Polar residues" evidence="1">
    <location>
        <begin position="41"/>
        <end position="61"/>
    </location>
</feature>
<dbReference type="Proteomes" id="UP000287156">
    <property type="component" value="Unassembled WGS sequence"/>
</dbReference>
<dbReference type="AlphaFoldDB" id="A0A429XSW5"/>
<dbReference type="EMBL" id="QYTV02000019">
    <property type="protein sequence ID" value="RST70277.1"/>
    <property type="molecule type" value="Genomic_DNA"/>
</dbReference>
<reference evidence="2" key="1">
    <citation type="submission" date="2018-12" db="EMBL/GenBank/DDBJ databases">
        <authorList>
            <person name="Sun L."/>
            <person name="Chen Z."/>
        </authorList>
    </citation>
    <scope>NUCLEOTIDE SEQUENCE [LARGE SCALE GENOMIC DNA]</scope>
    <source>
        <strain evidence="2">3-2-2</strain>
    </source>
</reference>
<comment type="caution">
    <text evidence="2">The sequence shown here is derived from an EMBL/GenBank/DDBJ whole genome shotgun (WGS) entry which is preliminary data.</text>
</comment>